<evidence type="ECO:0000256" key="1">
    <source>
        <dbReference type="SAM" id="MobiDB-lite"/>
    </source>
</evidence>
<protein>
    <submittedName>
        <fullName evidence="2">Uncharacterized protein</fullName>
    </submittedName>
</protein>
<organism evidence="2 3">
    <name type="scientific">Eumeta variegata</name>
    <name type="common">Bagworm moth</name>
    <name type="synonym">Eumeta japonica</name>
    <dbReference type="NCBI Taxonomy" id="151549"/>
    <lineage>
        <taxon>Eukaryota</taxon>
        <taxon>Metazoa</taxon>
        <taxon>Ecdysozoa</taxon>
        <taxon>Arthropoda</taxon>
        <taxon>Hexapoda</taxon>
        <taxon>Insecta</taxon>
        <taxon>Pterygota</taxon>
        <taxon>Neoptera</taxon>
        <taxon>Endopterygota</taxon>
        <taxon>Lepidoptera</taxon>
        <taxon>Glossata</taxon>
        <taxon>Ditrysia</taxon>
        <taxon>Tineoidea</taxon>
        <taxon>Psychidae</taxon>
        <taxon>Oiketicinae</taxon>
        <taxon>Eumeta</taxon>
    </lineage>
</organism>
<keyword evidence="3" id="KW-1185">Reference proteome</keyword>
<comment type="caution">
    <text evidence="2">The sequence shown here is derived from an EMBL/GenBank/DDBJ whole genome shotgun (WGS) entry which is preliminary data.</text>
</comment>
<feature type="compositionally biased region" description="Basic and acidic residues" evidence="1">
    <location>
        <begin position="95"/>
        <end position="108"/>
    </location>
</feature>
<gene>
    <name evidence="2" type="ORF">EVAR_58182_1</name>
</gene>
<reference evidence="2 3" key="1">
    <citation type="journal article" date="2019" name="Commun. Biol.">
        <title>The bagworm genome reveals a unique fibroin gene that provides high tensile strength.</title>
        <authorList>
            <person name="Kono N."/>
            <person name="Nakamura H."/>
            <person name="Ohtoshi R."/>
            <person name="Tomita M."/>
            <person name="Numata K."/>
            <person name="Arakawa K."/>
        </authorList>
    </citation>
    <scope>NUCLEOTIDE SEQUENCE [LARGE SCALE GENOMIC DNA]</scope>
</reference>
<sequence length="108" mass="12082">MDDRLRSKAVNPGVYCGVNVGTNHPLVVCRIRALCQCWRYHAKMVSTELEEIKNGKVKNPNVKLDIGLIFGYRTKLDAVQDIDNAESSTAGRPPHAIDKERKKSVVAY</sequence>
<accession>A0A4C1YU10</accession>
<evidence type="ECO:0000313" key="2">
    <source>
        <dbReference type="EMBL" id="GBP78392.1"/>
    </source>
</evidence>
<proteinExistence type="predicted"/>
<name>A0A4C1YU10_EUMVA</name>
<dbReference type="AlphaFoldDB" id="A0A4C1YU10"/>
<feature type="region of interest" description="Disordered" evidence="1">
    <location>
        <begin position="84"/>
        <end position="108"/>
    </location>
</feature>
<dbReference type="EMBL" id="BGZK01001368">
    <property type="protein sequence ID" value="GBP78392.1"/>
    <property type="molecule type" value="Genomic_DNA"/>
</dbReference>
<dbReference type="Proteomes" id="UP000299102">
    <property type="component" value="Unassembled WGS sequence"/>
</dbReference>
<evidence type="ECO:0000313" key="3">
    <source>
        <dbReference type="Proteomes" id="UP000299102"/>
    </source>
</evidence>